<dbReference type="EMBL" id="SRLO01017237">
    <property type="protein sequence ID" value="TNN23827.1"/>
    <property type="molecule type" value="Genomic_DNA"/>
</dbReference>
<organism evidence="1 2">
    <name type="scientific">Liparis tanakae</name>
    <name type="common">Tanaka's snailfish</name>
    <dbReference type="NCBI Taxonomy" id="230148"/>
    <lineage>
        <taxon>Eukaryota</taxon>
        <taxon>Metazoa</taxon>
        <taxon>Chordata</taxon>
        <taxon>Craniata</taxon>
        <taxon>Vertebrata</taxon>
        <taxon>Euteleostomi</taxon>
        <taxon>Actinopterygii</taxon>
        <taxon>Neopterygii</taxon>
        <taxon>Teleostei</taxon>
        <taxon>Neoteleostei</taxon>
        <taxon>Acanthomorphata</taxon>
        <taxon>Eupercaria</taxon>
        <taxon>Perciformes</taxon>
        <taxon>Cottioidei</taxon>
        <taxon>Cottales</taxon>
        <taxon>Liparidae</taxon>
        <taxon>Liparis</taxon>
    </lineage>
</organism>
<dbReference type="AlphaFoldDB" id="A0A4Z2E540"/>
<dbReference type="Proteomes" id="UP000314294">
    <property type="component" value="Unassembled WGS sequence"/>
</dbReference>
<evidence type="ECO:0000313" key="1">
    <source>
        <dbReference type="EMBL" id="TNN23827.1"/>
    </source>
</evidence>
<accession>A0A4Z2E540</accession>
<protein>
    <submittedName>
        <fullName evidence="1">Zinc finger CCCH domain-containing protein 18</fullName>
    </submittedName>
</protein>
<proteinExistence type="predicted"/>
<sequence length="100" mass="11969">MEALWRGGQYENFRVQYTEAPLPYHYSVSILQVLIAKERRVIHNSEESKYAKSIKYKRGTTTGERRPGVLKMVYFQVDGEKMLSQKFWKRPVFYSHVHLR</sequence>
<keyword evidence="2" id="KW-1185">Reference proteome</keyword>
<comment type="caution">
    <text evidence="1">The sequence shown here is derived from an EMBL/GenBank/DDBJ whole genome shotgun (WGS) entry which is preliminary data.</text>
</comment>
<name>A0A4Z2E540_9TELE</name>
<dbReference type="OrthoDB" id="10072532at2759"/>
<reference evidence="1 2" key="1">
    <citation type="submission" date="2019-03" db="EMBL/GenBank/DDBJ databases">
        <title>First draft genome of Liparis tanakae, snailfish: a comprehensive survey of snailfish specific genes.</title>
        <authorList>
            <person name="Kim W."/>
            <person name="Song I."/>
            <person name="Jeong J.-H."/>
            <person name="Kim D."/>
            <person name="Kim S."/>
            <person name="Ryu S."/>
            <person name="Song J.Y."/>
            <person name="Lee S.K."/>
        </authorList>
    </citation>
    <scope>NUCLEOTIDE SEQUENCE [LARGE SCALE GENOMIC DNA]</scope>
    <source>
        <tissue evidence="1">Muscle</tissue>
    </source>
</reference>
<evidence type="ECO:0000313" key="2">
    <source>
        <dbReference type="Proteomes" id="UP000314294"/>
    </source>
</evidence>
<gene>
    <name evidence="1" type="primary">zc3h18_0</name>
    <name evidence="1" type="ORF">EYF80_066051</name>
</gene>